<dbReference type="GO" id="GO:0000398">
    <property type="term" value="P:mRNA splicing, via spliceosome"/>
    <property type="evidence" value="ECO:0007669"/>
    <property type="project" value="InterPro"/>
</dbReference>
<dbReference type="Gene3D" id="3.50.7.10">
    <property type="entry name" value="GroEL"/>
    <property type="match status" value="1"/>
</dbReference>
<gene>
    <name evidence="11" type="primary">CCT6A</name>
    <name evidence="11" type="ORF">FOL47_001596</name>
</gene>
<dbReference type="OrthoDB" id="10052040at2759"/>
<evidence type="ECO:0000256" key="3">
    <source>
        <dbReference type="ARBA" id="ARBA00022490"/>
    </source>
</evidence>
<comment type="similarity">
    <text evidence="2 8">Belongs to the TCP-1 chaperonin family.</text>
</comment>
<dbReference type="GO" id="GO:0005737">
    <property type="term" value="C:cytoplasm"/>
    <property type="evidence" value="ECO:0007669"/>
    <property type="project" value="UniProtKB-SubCell"/>
</dbReference>
<dbReference type="GO" id="GO:0051082">
    <property type="term" value="F:unfolded protein binding"/>
    <property type="evidence" value="ECO:0007669"/>
    <property type="project" value="InterPro"/>
</dbReference>
<dbReference type="Proteomes" id="UP000591131">
    <property type="component" value="Unassembled WGS sequence"/>
</dbReference>
<dbReference type="GO" id="GO:0003723">
    <property type="term" value="F:RNA binding"/>
    <property type="evidence" value="ECO:0007669"/>
    <property type="project" value="InterPro"/>
</dbReference>
<keyword evidence="12" id="KW-1185">Reference proteome</keyword>
<evidence type="ECO:0000256" key="4">
    <source>
        <dbReference type="ARBA" id="ARBA00022728"/>
    </source>
</evidence>
<keyword evidence="3" id="KW-0963">Cytoplasm</keyword>
<evidence type="ECO:0000256" key="6">
    <source>
        <dbReference type="ARBA" id="ARBA00022840"/>
    </source>
</evidence>
<keyword evidence="4" id="KW-0507">mRNA processing</keyword>
<dbReference type="PANTHER" id="PTHR11353">
    <property type="entry name" value="CHAPERONIN"/>
    <property type="match status" value="1"/>
</dbReference>
<dbReference type="FunFam" id="3.50.7.10:FF:000004">
    <property type="entry name" value="T-complex protein 1 subunit zeta"/>
    <property type="match status" value="1"/>
</dbReference>
<comment type="caution">
    <text evidence="11">The sequence shown here is derived from an EMBL/GenBank/DDBJ whole genome shotgun (WGS) entry which is preliminary data.</text>
</comment>
<evidence type="ECO:0000256" key="1">
    <source>
        <dbReference type="ARBA" id="ARBA00004496"/>
    </source>
</evidence>
<evidence type="ECO:0000256" key="5">
    <source>
        <dbReference type="ARBA" id="ARBA00022741"/>
    </source>
</evidence>
<feature type="region of interest" description="Disordered" evidence="9">
    <location>
        <begin position="640"/>
        <end position="676"/>
    </location>
</feature>
<dbReference type="FunFam" id="1.10.560.10:FF:000058">
    <property type="entry name" value="T-complex protein 1 subunit zeta"/>
    <property type="match status" value="1"/>
</dbReference>
<keyword evidence="7 8" id="KW-0143">Chaperone</keyword>
<evidence type="ECO:0000313" key="11">
    <source>
        <dbReference type="EMBL" id="KAF4671252.1"/>
    </source>
</evidence>
<sequence length="676" mass="74047">MVSVVNSKADVLKATQALLVNCNAARGLSEVMKSNLGPRGTLKMLVGGAGQIKITKDGSVLLKEMQIQHPTASMIARAAAAQDDTSGDGTTSTILFISELMKLSERYITDGLHPRILADGFDIARMEIATFLEQFKVKCGWDDNDILSCIARTSLRTKLPGKQADQLADIIVQAMQLIHTETDDVDLNMIEVMTMQERLAMETRLVKGLVLDHGTRHPDMPHRLDNCYILTCNVSLEYEKAEVNTTFAYSNAEQREKLVESERRFTDDKVAKIIELKQAVCGDSDKTGKHFVVINQKGIDPPALDMFAKEGIMALRRAKRRNMERLVLACGGVAVNSVEDLTPDDLGYADEVYEKVLGDDKYTFIEGVQHPRSCTILLKGSNDYVINQMKDAVRDGLRAVRNAVQDGAVVPGAGAFELAGHDHLMEFMKKNVSGKTKLGVEVFAKAMLAIPQTLAENSGFDVQDTILKLEEEYQDADGEPVGLDVYTGDAISPAAEGIWDNYIVKKECLALAPVLAQQLLLVDEVIRAGRQMGKQYGKAAVGFFYHQGTMVLPMSLLKTAQGQPIMVELKNGEAYSGVLANCDSWMNLHIRDAVLTSKEGDRFWKLAEAYIRGNHVKYLRIPDGVVDMVQEDAIRLQRMKAEKGAGGKGKGKGKGKGGGIPAGKGRGEAAGPRMRR</sequence>
<dbReference type="Gene3D" id="1.10.560.10">
    <property type="entry name" value="GroEL-like equatorial domain"/>
    <property type="match status" value="1"/>
</dbReference>
<dbReference type="EMBL" id="JAAPAO010000139">
    <property type="protein sequence ID" value="KAF4671252.1"/>
    <property type="molecule type" value="Genomic_DNA"/>
</dbReference>
<organism evidence="11 12">
    <name type="scientific">Perkinsus chesapeaki</name>
    <name type="common">Clam parasite</name>
    <name type="synonym">Perkinsus andrewsi</name>
    <dbReference type="NCBI Taxonomy" id="330153"/>
    <lineage>
        <taxon>Eukaryota</taxon>
        <taxon>Sar</taxon>
        <taxon>Alveolata</taxon>
        <taxon>Perkinsozoa</taxon>
        <taxon>Perkinsea</taxon>
        <taxon>Perkinsida</taxon>
        <taxon>Perkinsidae</taxon>
        <taxon>Perkinsus</taxon>
    </lineage>
</organism>
<dbReference type="PROSITE" id="PS00750">
    <property type="entry name" value="TCP1_1"/>
    <property type="match status" value="1"/>
</dbReference>
<dbReference type="InterPro" id="IPR027409">
    <property type="entry name" value="GroEL-like_apical_dom_sf"/>
</dbReference>
<comment type="subcellular location">
    <subcellularLocation>
        <location evidence="1">Cytoplasm</location>
    </subcellularLocation>
</comment>
<dbReference type="PRINTS" id="PR00304">
    <property type="entry name" value="TCOMPLEXTCP1"/>
</dbReference>
<dbReference type="GO" id="GO:0005681">
    <property type="term" value="C:spliceosomal complex"/>
    <property type="evidence" value="ECO:0007669"/>
    <property type="project" value="UniProtKB-KW"/>
</dbReference>
<evidence type="ECO:0000256" key="2">
    <source>
        <dbReference type="ARBA" id="ARBA00008020"/>
    </source>
</evidence>
<dbReference type="Pfam" id="PF01423">
    <property type="entry name" value="LSM"/>
    <property type="match status" value="1"/>
</dbReference>
<dbReference type="InterPro" id="IPR010920">
    <property type="entry name" value="LSM_dom_sf"/>
</dbReference>
<dbReference type="NCBIfam" id="TIGR02347">
    <property type="entry name" value="chap_CCT_zeta"/>
    <property type="match status" value="1"/>
</dbReference>
<evidence type="ECO:0000313" key="12">
    <source>
        <dbReference type="Proteomes" id="UP000591131"/>
    </source>
</evidence>
<dbReference type="InterPro" id="IPR027413">
    <property type="entry name" value="GROEL-like_equatorial_sf"/>
</dbReference>
<dbReference type="Gene3D" id="3.30.260.10">
    <property type="entry name" value="TCP-1-like chaperonin intermediate domain"/>
    <property type="match status" value="1"/>
</dbReference>
<dbReference type="InterPro" id="IPR017998">
    <property type="entry name" value="Chaperone_TCP-1"/>
</dbReference>
<dbReference type="GO" id="GO:0005524">
    <property type="term" value="F:ATP binding"/>
    <property type="evidence" value="ECO:0007669"/>
    <property type="project" value="UniProtKB-KW"/>
</dbReference>
<keyword evidence="4" id="KW-0508">mRNA splicing</keyword>
<dbReference type="InterPro" id="IPR047575">
    <property type="entry name" value="Sm"/>
</dbReference>
<dbReference type="CDD" id="cd01723">
    <property type="entry name" value="LSm4"/>
    <property type="match status" value="1"/>
</dbReference>
<dbReference type="Gene3D" id="2.30.30.100">
    <property type="match status" value="1"/>
</dbReference>
<protein>
    <submittedName>
        <fullName evidence="11">T-complex protein 1 subunit zeta</fullName>
    </submittedName>
</protein>
<dbReference type="InterPro" id="IPR002194">
    <property type="entry name" value="Chaperonin_TCP-1_CS"/>
</dbReference>
<dbReference type="SUPFAM" id="SSF52029">
    <property type="entry name" value="GroEL apical domain-like"/>
    <property type="match status" value="1"/>
</dbReference>
<dbReference type="Pfam" id="PF00118">
    <property type="entry name" value="Cpn60_TCP1"/>
    <property type="match status" value="1"/>
</dbReference>
<keyword evidence="6 8" id="KW-0067">ATP-binding</keyword>
<dbReference type="GO" id="GO:0016887">
    <property type="term" value="F:ATP hydrolysis activity"/>
    <property type="evidence" value="ECO:0007669"/>
    <property type="project" value="InterPro"/>
</dbReference>
<evidence type="ECO:0000256" key="9">
    <source>
        <dbReference type="SAM" id="MobiDB-lite"/>
    </source>
</evidence>
<dbReference type="SUPFAM" id="SSF54849">
    <property type="entry name" value="GroEL-intermediate domain like"/>
    <property type="match status" value="1"/>
</dbReference>
<dbReference type="NCBIfam" id="NF041083">
    <property type="entry name" value="thermosome_beta"/>
    <property type="match status" value="1"/>
</dbReference>
<dbReference type="AlphaFoldDB" id="A0A7J6MI11"/>
<dbReference type="InterPro" id="IPR012722">
    <property type="entry name" value="Chap_CCT_zeta"/>
</dbReference>
<dbReference type="CDD" id="cd03342">
    <property type="entry name" value="TCP1_zeta"/>
    <property type="match status" value="1"/>
</dbReference>
<evidence type="ECO:0000256" key="8">
    <source>
        <dbReference type="RuleBase" id="RU004187"/>
    </source>
</evidence>
<dbReference type="InterPro" id="IPR002423">
    <property type="entry name" value="Cpn60/GroEL/TCP-1"/>
</dbReference>
<dbReference type="InterPro" id="IPR053374">
    <property type="entry name" value="TCP-1_chaperonin"/>
</dbReference>
<dbReference type="GO" id="GO:0000956">
    <property type="term" value="P:nuclear-transcribed mRNA catabolic process"/>
    <property type="evidence" value="ECO:0007669"/>
    <property type="project" value="InterPro"/>
</dbReference>
<dbReference type="GO" id="GO:0140662">
    <property type="term" value="F:ATP-dependent protein folding chaperone"/>
    <property type="evidence" value="ECO:0007669"/>
    <property type="project" value="InterPro"/>
</dbReference>
<keyword evidence="4" id="KW-0747">Spliceosome</keyword>
<feature type="domain" description="Sm" evidence="10">
    <location>
        <begin position="552"/>
        <end position="625"/>
    </location>
</feature>
<dbReference type="InterPro" id="IPR034101">
    <property type="entry name" value="Lsm4"/>
</dbReference>
<proteinExistence type="inferred from homology"/>
<dbReference type="InterPro" id="IPR027410">
    <property type="entry name" value="TCP-1-like_intermed_sf"/>
</dbReference>
<evidence type="ECO:0000256" key="7">
    <source>
        <dbReference type="ARBA" id="ARBA00023186"/>
    </source>
</evidence>
<accession>A0A7J6MI11</accession>
<dbReference type="PROSITE" id="PS52002">
    <property type="entry name" value="SM"/>
    <property type="match status" value="1"/>
</dbReference>
<name>A0A7J6MI11_PERCH</name>
<reference evidence="11 12" key="1">
    <citation type="submission" date="2020-04" db="EMBL/GenBank/DDBJ databases">
        <title>Perkinsus chesapeaki whole genome sequence.</title>
        <authorList>
            <person name="Bogema D.R."/>
        </authorList>
    </citation>
    <scope>NUCLEOTIDE SEQUENCE [LARGE SCALE GENOMIC DNA]</scope>
    <source>
        <strain evidence="11">ATCC PRA-425</strain>
    </source>
</reference>
<dbReference type="InterPro" id="IPR001163">
    <property type="entry name" value="Sm_dom_euk/arc"/>
</dbReference>
<dbReference type="SMART" id="SM00651">
    <property type="entry name" value="Sm"/>
    <property type="match status" value="1"/>
</dbReference>
<evidence type="ECO:0000259" key="10">
    <source>
        <dbReference type="PROSITE" id="PS52002"/>
    </source>
</evidence>
<keyword evidence="5 8" id="KW-0547">Nucleotide-binding</keyword>
<dbReference type="SUPFAM" id="SSF48592">
    <property type="entry name" value="GroEL equatorial domain-like"/>
    <property type="match status" value="1"/>
</dbReference>
<dbReference type="SUPFAM" id="SSF50182">
    <property type="entry name" value="Sm-like ribonucleoproteins"/>
    <property type="match status" value="1"/>
</dbReference>